<dbReference type="AlphaFoldDB" id="A0A6S6S0U1"/>
<sequence>MDKEYIELFKLIEEVSSKQEAQKMRGLNDYNMVNVVRKASHEVGMHSNVIYSLINPNGLHYQNDLFLNLFIEEVLNIRLNDFGRILEVNVEEQTNKNRRIDFTIKSENYFIGIEMKVNAGDLRNQISHYDEYLLEEADTQKVLMYYLTKDGKDAPLRSKGSVFIEKISFQEHILNWLDICQNEVKNITNLNVALEDYKNIVKKITDKYRGNVVSIEEELIKSKKYLKTVLLIDSKIETIKGRTLYSFFEELSEVLKNESLKYSIDKIKDITTDLNDEGRKVSLNKCINLYKKARNKPKFFGKIFDCSFNNNLYFSVELHVGYLYYGLIKLDDFNLIALTDDDRKLFKGISSVKDTRYVKKVTNTLLNDNILFFEKSDLQDEIMKFIHQIKESQNRMLHSPKEKLTI</sequence>
<dbReference type="InterPro" id="IPR029470">
    <property type="entry name" value="PDDEXK_4"/>
</dbReference>
<dbReference type="Pfam" id="PF14281">
    <property type="entry name" value="PDDEXK_4"/>
    <property type="match status" value="1"/>
</dbReference>
<evidence type="ECO:0008006" key="2">
    <source>
        <dbReference type="Google" id="ProtNLM"/>
    </source>
</evidence>
<reference evidence="1" key="1">
    <citation type="submission" date="2020-01" db="EMBL/GenBank/DDBJ databases">
        <authorList>
            <person name="Meier V. D."/>
            <person name="Meier V D."/>
        </authorList>
    </citation>
    <scope>NUCLEOTIDE SEQUENCE</scope>
    <source>
        <strain evidence="1">HLG_WM_MAG_06</strain>
    </source>
</reference>
<evidence type="ECO:0000313" key="1">
    <source>
        <dbReference type="EMBL" id="CAA6801991.1"/>
    </source>
</evidence>
<name>A0A6S6S0U1_9BACT</name>
<protein>
    <recommendedName>
        <fullName evidence="2">PD-(D/E)XK nuclease superfamily protein</fullName>
    </recommendedName>
</protein>
<gene>
    <name evidence="1" type="ORF">HELGO_WM13064</name>
</gene>
<proteinExistence type="predicted"/>
<accession>A0A6S6S0U1</accession>
<organism evidence="1">
    <name type="scientific">uncultured Sulfurovum sp</name>
    <dbReference type="NCBI Taxonomy" id="269237"/>
    <lineage>
        <taxon>Bacteria</taxon>
        <taxon>Pseudomonadati</taxon>
        <taxon>Campylobacterota</taxon>
        <taxon>Epsilonproteobacteria</taxon>
        <taxon>Campylobacterales</taxon>
        <taxon>Sulfurovaceae</taxon>
        <taxon>Sulfurovum</taxon>
        <taxon>environmental samples</taxon>
    </lineage>
</organism>
<dbReference type="EMBL" id="CACVAP010000035">
    <property type="protein sequence ID" value="CAA6801991.1"/>
    <property type="molecule type" value="Genomic_DNA"/>
</dbReference>